<dbReference type="EMBL" id="MU155403">
    <property type="protein sequence ID" value="KAF9473992.1"/>
    <property type="molecule type" value="Genomic_DNA"/>
</dbReference>
<evidence type="ECO:0000313" key="2">
    <source>
        <dbReference type="Proteomes" id="UP000807469"/>
    </source>
</evidence>
<dbReference type="AlphaFoldDB" id="A0A9P6CPJ0"/>
<comment type="caution">
    <text evidence="1">The sequence shown here is derived from an EMBL/GenBank/DDBJ whole genome shotgun (WGS) entry which is preliminary data.</text>
</comment>
<name>A0A9P6CPJ0_9AGAR</name>
<proteinExistence type="predicted"/>
<protein>
    <submittedName>
        <fullName evidence="1">Uncharacterized protein</fullName>
    </submittedName>
</protein>
<gene>
    <name evidence="1" type="ORF">BDN70DRAFT_885316</name>
</gene>
<dbReference type="Proteomes" id="UP000807469">
    <property type="component" value="Unassembled WGS sequence"/>
</dbReference>
<keyword evidence="2" id="KW-1185">Reference proteome</keyword>
<evidence type="ECO:0000313" key="1">
    <source>
        <dbReference type="EMBL" id="KAF9473992.1"/>
    </source>
</evidence>
<accession>A0A9P6CPJ0</accession>
<dbReference type="OrthoDB" id="3132318at2759"/>
<reference evidence="1" key="1">
    <citation type="submission" date="2020-11" db="EMBL/GenBank/DDBJ databases">
        <authorList>
            <consortium name="DOE Joint Genome Institute"/>
            <person name="Ahrendt S."/>
            <person name="Riley R."/>
            <person name="Andreopoulos W."/>
            <person name="Labutti K."/>
            <person name="Pangilinan J."/>
            <person name="Ruiz-Duenas F.J."/>
            <person name="Barrasa J.M."/>
            <person name="Sanchez-Garcia M."/>
            <person name="Camarero S."/>
            <person name="Miyauchi S."/>
            <person name="Serrano A."/>
            <person name="Linde D."/>
            <person name="Babiker R."/>
            <person name="Drula E."/>
            <person name="Ayuso-Fernandez I."/>
            <person name="Pacheco R."/>
            <person name="Padilla G."/>
            <person name="Ferreira P."/>
            <person name="Barriuso J."/>
            <person name="Kellner H."/>
            <person name="Castanera R."/>
            <person name="Alfaro M."/>
            <person name="Ramirez L."/>
            <person name="Pisabarro A.G."/>
            <person name="Kuo A."/>
            <person name="Tritt A."/>
            <person name="Lipzen A."/>
            <person name="He G."/>
            <person name="Yan M."/>
            <person name="Ng V."/>
            <person name="Cullen D."/>
            <person name="Martin F."/>
            <person name="Rosso M.-N."/>
            <person name="Henrissat B."/>
            <person name="Hibbett D."/>
            <person name="Martinez A.T."/>
            <person name="Grigoriev I.V."/>
        </authorList>
    </citation>
    <scope>NUCLEOTIDE SEQUENCE</scope>
    <source>
        <strain evidence="1">CIRM-BRFM 674</strain>
    </source>
</reference>
<sequence>MCQQIAQGTRWGKCGHFQRHLVIAVLDCNTLRCERSCHHPPTCRSKTCATTFGKEIQRDVDFVDEYCFACRAAQAKAAGVPLR</sequence>
<organism evidence="1 2">
    <name type="scientific">Pholiota conissans</name>
    <dbReference type="NCBI Taxonomy" id="109636"/>
    <lineage>
        <taxon>Eukaryota</taxon>
        <taxon>Fungi</taxon>
        <taxon>Dikarya</taxon>
        <taxon>Basidiomycota</taxon>
        <taxon>Agaricomycotina</taxon>
        <taxon>Agaricomycetes</taxon>
        <taxon>Agaricomycetidae</taxon>
        <taxon>Agaricales</taxon>
        <taxon>Agaricineae</taxon>
        <taxon>Strophariaceae</taxon>
        <taxon>Pholiota</taxon>
    </lineage>
</organism>